<protein>
    <submittedName>
        <fullName evidence="1">Uncharacterized protein</fullName>
    </submittedName>
</protein>
<reference evidence="1" key="1">
    <citation type="journal article" date="2023" name="Mol. Phylogenet. Evol.">
        <title>Genome-scale phylogeny and comparative genomics of the fungal order Sordariales.</title>
        <authorList>
            <person name="Hensen N."/>
            <person name="Bonometti L."/>
            <person name="Westerberg I."/>
            <person name="Brannstrom I.O."/>
            <person name="Guillou S."/>
            <person name="Cros-Aarteil S."/>
            <person name="Calhoun S."/>
            <person name="Haridas S."/>
            <person name="Kuo A."/>
            <person name="Mondo S."/>
            <person name="Pangilinan J."/>
            <person name="Riley R."/>
            <person name="LaButti K."/>
            <person name="Andreopoulos B."/>
            <person name="Lipzen A."/>
            <person name="Chen C."/>
            <person name="Yan M."/>
            <person name="Daum C."/>
            <person name="Ng V."/>
            <person name="Clum A."/>
            <person name="Steindorff A."/>
            <person name="Ohm R.A."/>
            <person name="Martin F."/>
            <person name="Silar P."/>
            <person name="Natvig D.O."/>
            <person name="Lalanne C."/>
            <person name="Gautier V."/>
            <person name="Ament-Velasquez S.L."/>
            <person name="Kruys A."/>
            <person name="Hutchinson M.I."/>
            <person name="Powell A.J."/>
            <person name="Barry K."/>
            <person name="Miller A.N."/>
            <person name="Grigoriev I.V."/>
            <person name="Debuchy R."/>
            <person name="Gladieux P."/>
            <person name="Hiltunen Thoren M."/>
            <person name="Johannesson H."/>
        </authorList>
    </citation>
    <scope>NUCLEOTIDE SEQUENCE</scope>
    <source>
        <strain evidence="1">CBS 757.83</strain>
    </source>
</reference>
<sequence length="89" mass="9644">MCEQLKPDHPHVTGRVLFVSEDGLLGVGPRRMMFGDAVYVVAGAAVPVALRAERDGTWAIVGECCVLWIMHGEVLEGLPEGVVQDFILI</sequence>
<dbReference type="AlphaFoldDB" id="A0AAN6PWT2"/>
<comment type="caution">
    <text evidence="1">The sequence shown here is derived from an EMBL/GenBank/DDBJ whole genome shotgun (WGS) entry which is preliminary data.</text>
</comment>
<dbReference type="Pfam" id="PF26639">
    <property type="entry name" value="Het-6_barrel"/>
    <property type="match status" value="1"/>
</dbReference>
<reference evidence="1" key="2">
    <citation type="submission" date="2023-05" db="EMBL/GenBank/DDBJ databases">
        <authorList>
            <consortium name="Lawrence Berkeley National Laboratory"/>
            <person name="Steindorff A."/>
            <person name="Hensen N."/>
            <person name="Bonometti L."/>
            <person name="Westerberg I."/>
            <person name="Brannstrom I.O."/>
            <person name="Guillou S."/>
            <person name="Cros-Aarteil S."/>
            <person name="Calhoun S."/>
            <person name="Haridas S."/>
            <person name="Kuo A."/>
            <person name="Mondo S."/>
            <person name="Pangilinan J."/>
            <person name="Riley R."/>
            <person name="Labutti K."/>
            <person name="Andreopoulos B."/>
            <person name="Lipzen A."/>
            <person name="Chen C."/>
            <person name="Yanf M."/>
            <person name="Daum C."/>
            <person name="Ng V."/>
            <person name="Clum A."/>
            <person name="Ohm R."/>
            <person name="Martin F."/>
            <person name="Silar P."/>
            <person name="Natvig D."/>
            <person name="Lalanne C."/>
            <person name="Gautier V."/>
            <person name="Ament-Velasquez S.L."/>
            <person name="Kruys A."/>
            <person name="Hutchinson M.I."/>
            <person name="Powell A.J."/>
            <person name="Barry K."/>
            <person name="Miller A.N."/>
            <person name="Grigoriev I.V."/>
            <person name="Debuchy R."/>
            <person name="Gladieux P."/>
            <person name="Thoren M.H."/>
            <person name="Johannesson H."/>
        </authorList>
    </citation>
    <scope>NUCLEOTIDE SEQUENCE</scope>
    <source>
        <strain evidence="1">CBS 757.83</strain>
    </source>
</reference>
<evidence type="ECO:0000313" key="2">
    <source>
        <dbReference type="Proteomes" id="UP001305647"/>
    </source>
</evidence>
<evidence type="ECO:0000313" key="1">
    <source>
        <dbReference type="EMBL" id="KAK4099233.1"/>
    </source>
</evidence>
<organism evidence="1 2">
    <name type="scientific">Parathielavia hyrcaniae</name>
    <dbReference type="NCBI Taxonomy" id="113614"/>
    <lineage>
        <taxon>Eukaryota</taxon>
        <taxon>Fungi</taxon>
        <taxon>Dikarya</taxon>
        <taxon>Ascomycota</taxon>
        <taxon>Pezizomycotina</taxon>
        <taxon>Sordariomycetes</taxon>
        <taxon>Sordariomycetidae</taxon>
        <taxon>Sordariales</taxon>
        <taxon>Chaetomiaceae</taxon>
        <taxon>Parathielavia</taxon>
    </lineage>
</organism>
<dbReference type="Proteomes" id="UP001305647">
    <property type="component" value="Unassembled WGS sequence"/>
</dbReference>
<accession>A0AAN6PWT2</accession>
<name>A0AAN6PWT2_9PEZI</name>
<proteinExistence type="predicted"/>
<gene>
    <name evidence="1" type="ORF">N658DRAFT_525672</name>
</gene>
<keyword evidence="2" id="KW-1185">Reference proteome</keyword>
<dbReference type="EMBL" id="MU863651">
    <property type="protein sequence ID" value="KAK4099233.1"/>
    <property type="molecule type" value="Genomic_DNA"/>
</dbReference>